<dbReference type="InterPro" id="IPR013783">
    <property type="entry name" value="Ig-like_fold"/>
</dbReference>
<evidence type="ECO:0000313" key="5">
    <source>
        <dbReference type="EnsemblMetazoa" id="AEPI004742-PA"/>
    </source>
</evidence>
<dbReference type="Gene3D" id="4.10.1240.10">
    <property type="entry name" value="GPCR, family 2, extracellular hormone receptor domain"/>
    <property type="match status" value="1"/>
</dbReference>
<dbReference type="Proteomes" id="UP000075885">
    <property type="component" value="Unassembled WGS sequence"/>
</dbReference>
<comment type="similarity">
    <text evidence="1">Belongs to the G-protein coupled receptor 2 family. Adhesion G-protein coupled receptor (ADGR) subfamily.</text>
</comment>
<dbReference type="PANTHER" id="PTHR45813:SF8">
    <property type="entry name" value="IG-LIKE DOMAIN-CONTAINING PROTEIN"/>
    <property type="match status" value="1"/>
</dbReference>
<evidence type="ECO:0000256" key="2">
    <source>
        <dbReference type="ARBA" id="ARBA00023180"/>
    </source>
</evidence>
<dbReference type="SMART" id="SM00409">
    <property type="entry name" value="IG"/>
    <property type="match status" value="1"/>
</dbReference>
<dbReference type="Gene3D" id="2.60.40.10">
    <property type="entry name" value="Immunoglobulins"/>
    <property type="match status" value="1"/>
</dbReference>
<dbReference type="GO" id="GO:0007189">
    <property type="term" value="P:adenylate cyclase-activating G protein-coupled receptor signaling pathway"/>
    <property type="evidence" value="ECO:0007669"/>
    <property type="project" value="TreeGrafter"/>
</dbReference>
<dbReference type="GO" id="GO:0016020">
    <property type="term" value="C:membrane"/>
    <property type="evidence" value="ECO:0007669"/>
    <property type="project" value="InterPro"/>
</dbReference>
<dbReference type="InterPro" id="IPR007110">
    <property type="entry name" value="Ig-like_dom"/>
</dbReference>
<reference evidence="6" key="1">
    <citation type="submission" date="2013-03" db="EMBL/GenBank/DDBJ databases">
        <title>The Genome Sequence of Anopheles epiroticus epiroticus2.</title>
        <authorList>
            <consortium name="The Broad Institute Genomics Platform"/>
            <person name="Neafsey D.E."/>
            <person name="Howell P."/>
            <person name="Walker B."/>
            <person name="Young S.K."/>
            <person name="Zeng Q."/>
            <person name="Gargeya S."/>
            <person name="Fitzgerald M."/>
            <person name="Haas B."/>
            <person name="Abouelleil A."/>
            <person name="Allen A.W."/>
            <person name="Alvarado L."/>
            <person name="Arachchi H.M."/>
            <person name="Berlin A.M."/>
            <person name="Chapman S.B."/>
            <person name="Gainer-Dewar J."/>
            <person name="Goldberg J."/>
            <person name="Griggs A."/>
            <person name="Gujja S."/>
            <person name="Hansen M."/>
            <person name="Howarth C."/>
            <person name="Imamovic A."/>
            <person name="Ireland A."/>
            <person name="Larimer J."/>
            <person name="McCowan C."/>
            <person name="Murphy C."/>
            <person name="Pearson M."/>
            <person name="Poon T.W."/>
            <person name="Priest M."/>
            <person name="Roberts A."/>
            <person name="Saif S."/>
            <person name="Shea T."/>
            <person name="Sisk P."/>
            <person name="Sykes S."/>
            <person name="Wortman J."/>
            <person name="Nusbaum C."/>
            <person name="Birren B."/>
        </authorList>
    </citation>
    <scope>NUCLEOTIDE SEQUENCE [LARGE SCALE GENOMIC DNA]</scope>
    <source>
        <strain evidence="6">Epiroticus2</strain>
    </source>
</reference>
<evidence type="ECO:0000256" key="1">
    <source>
        <dbReference type="ARBA" id="ARBA00007343"/>
    </source>
</evidence>
<reference evidence="5" key="2">
    <citation type="submission" date="2020-05" db="UniProtKB">
        <authorList>
            <consortium name="EnsemblMetazoa"/>
        </authorList>
    </citation>
    <scope>IDENTIFICATION</scope>
    <source>
        <strain evidence="5">Epiroticus2</strain>
    </source>
</reference>
<accession>A0A182PCT7</accession>
<dbReference type="PANTHER" id="PTHR45813">
    <property type="entry name" value="IG-LIKE DOMAIN-CONTAINING PROTEIN"/>
    <property type="match status" value="1"/>
</dbReference>
<feature type="domain" description="G-protein coupled receptors family 2 profile 1" evidence="3">
    <location>
        <begin position="92"/>
        <end position="176"/>
    </location>
</feature>
<dbReference type="Pfam" id="PF13895">
    <property type="entry name" value="Ig_2"/>
    <property type="match status" value="1"/>
</dbReference>
<dbReference type="EnsemblMetazoa" id="AEPI004742-RA">
    <property type="protein sequence ID" value="AEPI004742-PA"/>
    <property type="gene ID" value="AEPI004742"/>
</dbReference>
<dbReference type="GO" id="GO:0004930">
    <property type="term" value="F:G protein-coupled receptor activity"/>
    <property type="evidence" value="ECO:0007669"/>
    <property type="project" value="InterPro"/>
</dbReference>
<evidence type="ECO:0000259" key="4">
    <source>
        <dbReference type="PROSITE" id="PS50835"/>
    </source>
</evidence>
<feature type="domain" description="Ig-like" evidence="4">
    <location>
        <begin position="17"/>
        <end position="109"/>
    </location>
</feature>
<dbReference type="InterPro" id="IPR001879">
    <property type="entry name" value="GPCR_2_extracellular_dom"/>
</dbReference>
<organism evidence="5 6">
    <name type="scientific">Anopheles epiroticus</name>
    <dbReference type="NCBI Taxonomy" id="199890"/>
    <lineage>
        <taxon>Eukaryota</taxon>
        <taxon>Metazoa</taxon>
        <taxon>Ecdysozoa</taxon>
        <taxon>Arthropoda</taxon>
        <taxon>Hexapoda</taxon>
        <taxon>Insecta</taxon>
        <taxon>Pterygota</taxon>
        <taxon>Neoptera</taxon>
        <taxon>Endopterygota</taxon>
        <taxon>Diptera</taxon>
        <taxon>Nematocera</taxon>
        <taxon>Culicoidea</taxon>
        <taxon>Culicidae</taxon>
        <taxon>Anophelinae</taxon>
        <taxon>Anopheles</taxon>
    </lineage>
</organism>
<dbReference type="SUPFAM" id="SSF48726">
    <property type="entry name" value="Immunoglobulin"/>
    <property type="match status" value="1"/>
</dbReference>
<dbReference type="STRING" id="199890.A0A182PCT7"/>
<dbReference type="SUPFAM" id="SSF111418">
    <property type="entry name" value="Hormone receptor domain"/>
    <property type="match status" value="1"/>
</dbReference>
<evidence type="ECO:0000259" key="3">
    <source>
        <dbReference type="PROSITE" id="PS50227"/>
    </source>
</evidence>
<dbReference type="InterPro" id="IPR036445">
    <property type="entry name" value="GPCR_2_extracell_dom_sf"/>
</dbReference>
<dbReference type="InterPro" id="IPR036179">
    <property type="entry name" value="Ig-like_dom_sf"/>
</dbReference>
<dbReference type="PROSITE" id="PS50227">
    <property type="entry name" value="G_PROTEIN_RECEP_F2_3"/>
    <property type="match status" value="1"/>
</dbReference>
<protein>
    <recommendedName>
        <fullName evidence="7">Ig-like domain-containing protein</fullName>
    </recommendedName>
</protein>
<dbReference type="PROSITE" id="PS50835">
    <property type="entry name" value="IG_LIKE"/>
    <property type="match status" value="1"/>
</dbReference>
<dbReference type="VEuPathDB" id="VectorBase:AEPI004742"/>
<sequence length="459" mass="50545">MGIQQCRSTKVQILEVPQLRVDPPSVTLFRGDSLLIRCLSQDTDRRFGTLGYSWTKNGALFQSDPNAELWEDLYPDGSILKVNNLQKSVIFTCIVSNSVAPVSRSVHVTVVEPGTVTLCPQSDDFGVSWPASASGPAVLADCPKRGTGLASRICEQRDFGRPEWLVPDFSDCVPEEVIEITNEFRGLTYGYQKTNGSNVLQSCLKFATTHAATFLPGEGGVLLALLQEQIKQLQDLVQAAALNHETTMAAPISSSSSSALGPAAGSGVKHAASTTATHQLNSFYLYTETVKGLPFNLQIYGDQLYSDQLYMEMDRSASLQDIVANGTVLVTVISYKNLTSFLPRFYFAKNSFGTDIDYIPASKIISSWLYYANRTGSEANQPLHVPLEAAHVEIVFQHENSPTSEWIPLCGYDSKATFEPTWRTDLCITENLLENITRCICPLSGTFVVLLAKKNYNYW</sequence>
<dbReference type="InterPro" id="IPR003599">
    <property type="entry name" value="Ig_sub"/>
</dbReference>
<dbReference type="Gene3D" id="2.60.220.50">
    <property type="match status" value="1"/>
</dbReference>
<evidence type="ECO:0000313" key="6">
    <source>
        <dbReference type="Proteomes" id="UP000075885"/>
    </source>
</evidence>
<dbReference type="InterPro" id="IPR046338">
    <property type="entry name" value="GAIN_dom_sf"/>
</dbReference>
<keyword evidence="6" id="KW-1185">Reference proteome</keyword>
<name>A0A182PCT7_9DIPT</name>
<proteinExistence type="inferred from homology"/>
<dbReference type="InterPro" id="IPR051587">
    <property type="entry name" value="Adhesion_GPCR"/>
</dbReference>
<keyword evidence="2" id="KW-0325">Glycoprotein</keyword>
<dbReference type="AlphaFoldDB" id="A0A182PCT7"/>
<evidence type="ECO:0008006" key="7">
    <source>
        <dbReference type="Google" id="ProtNLM"/>
    </source>
</evidence>